<evidence type="ECO:0000256" key="1">
    <source>
        <dbReference type="ARBA" id="ARBA00022649"/>
    </source>
</evidence>
<comment type="similarity">
    <text evidence="5">Belongs to the PINc/VapC protein family.</text>
</comment>
<sequence>MIAIDTSAIMAILLNELEAETCIAALEREEDAIVMSSGTLAETLIVAGRRNVGPEARRLIEGLGIEIVLVNAASAKRVADAYAQWGKGVHPAGLNFGDCFAYEIAKERNCPLLFVGDDFSRTDVDCPLPSAR</sequence>
<evidence type="ECO:0000313" key="7">
    <source>
        <dbReference type="EMBL" id="GBH33137.1"/>
    </source>
</evidence>
<accession>A0A401J915</accession>
<dbReference type="GO" id="GO:0016787">
    <property type="term" value="F:hydrolase activity"/>
    <property type="evidence" value="ECO:0007669"/>
    <property type="project" value="UniProtKB-KW"/>
</dbReference>
<name>A0A401J915_SPHXE</name>
<feature type="binding site" evidence="5">
    <location>
        <position position="98"/>
    </location>
    <ligand>
        <name>Mg(2+)</name>
        <dbReference type="ChEBI" id="CHEBI:18420"/>
    </ligand>
</feature>
<comment type="function">
    <text evidence="5">Toxic component of a toxin-antitoxin (TA) system. An RNase.</text>
</comment>
<reference evidence="7 8" key="1">
    <citation type="submission" date="2014-12" db="EMBL/GenBank/DDBJ databases">
        <title>Whole genome sequencing of Sphingobium xenophagum OW59.</title>
        <authorList>
            <person name="Ohta Y."/>
            <person name="Nishi S."/>
            <person name="Hatada Y."/>
        </authorList>
    </citation>
    <scope>NUCLEOTIDE SEQUENCE [LARGE SCALE GENOMIC DNA]</scope>
    <source>
        <strain evidence="7 8">OW59</strain>
    </source>
</reference>
<dbReference type="InterPro" id="IPR002716">
    <property type="entry name" value="PIN_dom"/>
</dbReference>
<dbReference type="InterPro" id="IPR022907">
    <property type="entry name" value="VapC_family"/>
</dbReference>
<dbReference type="AlphaFoldDB" id="A0A401J915"/>
<organism evidence="7 8">
    <name type="scientific">Sphingobium xenophagum</name>
    <dbReference type="NCBI Taxonomy" id="121428"/>
    <lineage>
        <taxon>Bacteria</taxon>
        <taxon>Pseudomonadati</taxon>
        <taxon>Pseudomonadota</taxon>
        <taxon>Alphaproteobacteria</taxon>
        <taxon>Sphingomonadales</taxon>
        <taxon>Sphingomonadaceae</taxon>
        <taxon>Sphingobium</taxon>
    </lineage>
</organism>
<evidence type="ECO:0000256" key="5">
    <source>
        <dbReference type="HAMAP-Rule" id="MF_00265"/>
    </source>
</evidence>
<dbReference type="GO" id="GO:0004540">
    <property type="term" value="F:RNA nuclease activity"/>
    <property type="evidence" value="ECO:0007669"/>
    <property type="project" value="InterPro"/>
</dbReference>
<keyword evidence="2 5" id="KW-0540">Nuclease</keyword>
<dbReference type="CDD" id="cd09871">
    <property type="entry name" value="PIN_MtVapC28-VapC30-like"/>
    <property type="match status" value="1"/>
</dbReference>
<keyword evidence="5" id="KW-0460">Magnesium</keyword>
<dbReference type="GO" id="GO:0090729">
    <property type="term" value="F:toxin activity"/>
    <property type="evidence" value="ECO:0007669"/>
    <property type="project" value="UniProtKB-KW"/>
</dbReference>
<dbReference type="SUPFAM" id="SSF88723">
    <property type="entry name" value="PIN domain-like"/>
    <property type="match status" value="1"/>
</dbReference>
<dbReference type="Proteomes" id="UP000290975">
    <property type="component" value="Unassembled WGS sequence"/>
</dbReference>
<dbReference type="RefSeq" id="WP_130754895.1">
    <property type="nucleotide sequence ID" value="NZ_BBQY01000079.1"/>
</dbReference>
<evidence type="ECO:0000256" key="2">
    <source>
        <dbReference type="ARBA" id="ARBA00022722"/>
    </source>
</evidence>
<dbReference type="HAMAP" id="MF_00265">
    <property type="entry name" value="VapC_Nob1"/>
    <property type="match status" value="1"/>
</dbReference>
<keyword evidence="1 5" id="KW-1277">Toxin-antitoxin system</keyword>
<dbReference type="EC" id="3.1.-.-" evidence="5"/>
<comment type="caution">
    <text evidence="7">The sequence shown here is derived from an EMBL/GenBank/DDBJ whole genome shotgun (WGS) entry which is preliminary data.</text>
</comment>
<keyword evidence="5" id="KW-0800">Toxin</keyword>
<dbReference type="Gene3D" id="3.40.50.1010">
    <property type="entry name" value="5'-nuclease"/>
    <property type="match status" value="1"/>
</dbReference>
<evidence type="ECO:0000313" key="8">
    <source>
        <dbReference type="Proteomes" id="UP000290975"/>
    </source>
</evidence>
<evidence type="ECO:0000256" key="4">
    <source>
        <dbReference type="ARBA" id="ARBA00022801"/>
    </source>
</evidence>
<proteinExistence type="inferred from homology"/>
<dbReference type="Pfam" id="PF01850">
    <property type="entry name" value="PIN"/>
    <property type="match status" value="1"/>
</dbReference>
<keyword evidence="4 5" id="KW-0378">Hydrolase</keyword>
<evidence type="ECO:0000259" key="6">
    <source>
        <dbReference type="Pfam" id="PF01850"/>
    </source>
</evidence>
<keyword evidence="8" id="KW-1185">Reference proteome</keyword>
<dbReference type="EMBL" id="BBQY01000079">
    <property type="protein sequence ID" value="GBH33137.1"/>
    <property type="molecule type" value="Genomic_DNA"/>
</dbReference>
<keyword evidence="3 5" id="KW-0479">Metal-binding</keyword>
<gene>
    <name evidence="5" type="primary">vapC</name>
    <name evidence="7" type="ORF">MBESOW_P4274</name>
</gene>
<comment type="cofactor">
    <cofactor evidence="5">
        <name>Mg(2+)</name>
        <dbReference type="ChEBI" id="CHEBI:18420"/>
    </cofactor>
</comment>
<feature type="domain" description="PIN" evidence="6">
    <location>
        <begin position="3"/>
        <end position="123"/>
    </location>
</feature>
<feature type="binding site" evidence="5">
    <location>
        <position position="5"/>
    </location>
    <ligand>
        <name>Mg(2+)</name>
        <dbReference type="ChEBI" id="CHEBI:18420"/>
    </ligand>
</feature>
<dbReference type="InterPro" id="IPR029060">
    <property type="entry name" value="PIN-like_dom_sf"/>
</dbReference>
<protein>
    <recommendedName>
        <fullName evidence="5">Ribonuclease VapC</fullName>
        <shortName evidence="5">RNase VapC</shortName>
        <ecNumber evidence="5">3.1.-.-</ecNumber>
    </recommendedName>
    <alternativeName>
        <fullName evidence="5">Toxin VapC</fullName>
    </alternativeName>
</protein>
<dbReference type="GO" id="GO:0000287">
    <property type="term" value="F:magnesium ion binding"/>
    <property type="evidence" value="ECO:0007669"/>
    <property type="project" value="UniProtKB-UniRule"/>
</dbReference>
<evidence type="ECO:0000256" key="3">
    <source>
        <dbReference type="ARBA" id="ARBA00022723"/>
    </source>
</evidence>